<feature type="region of interest" description="Disordered" evidence="1">
    <location>
        <begin position="56"/>
        <end position="76"/>
    </location>
</feature>
<evidence type="ECO:0000256" key="1">
    <source>
        <dbReference type="SAM" id="MobiDB-lite"/>
    </source>
</evidence>
<keyword evidence="3" id="KW-1185">Reference proteome</keyword>
<organism evidence="2 3">
    <name type="scientific">Pseudomonas rhizophila</name>
    <dbReference type="NCBI Taxonomy" id="2045200"/>
    <lineage>
        <taxon>Bacteria</taxon>
        <taxon>Pseudomonadati</taxon>
        <taxon>Pseudomonadota</taxon>
        <taxon>Gammaproteobacteria</taxon>
        <taxon>Pseudomonadales</taxon>
        <taxon>Pseudomonadaceae</taxon>
        <taxon>Pseudomonas</taxon>
    </lineage>
</organism>
<evidence type="ECO:0000313" key="2">
    <source>
        <dbReference type="EMBL" id="AVU75949.1"/>
    </source>
</evidence>
<dbReference type="Proteomes" id="UP000241936">
    <property type="component" value="Chromosome"/>
</dbReference>
<dbReference type="EMBL" id="CP024081">
    <property type="protein sequence ID" value="AVU75949.1"/>
    <property type="molecule type" value="Genomic_DNA"/>
</dbReference>
<accession>A0ABN5JU51</accession>
<evidence type="ECO:0000313" key="3">
    <source>
        <dbReference type="Proteomes" id="UP000241936"/>
    </source>
</evidence>
<gene>
    <name evidence="2" type="ORF">CRX69_12340</name>
</gene>
<proteinExistence type="predicted"/>
<reference evidence="2 3" key="1">
    <citation type="journal article" date="2018" name="Front. Microbiol.">
        <title>Pseudomonas rhizophila S211, a New Plant Growth-Promoting Rhizobacterium with Potential in Pesticide-Bioremediation.</title>
        <authorList>
            <person name="Hassen W."/>
            <person name="Neifar M."/>
            <person name="Cherif H."/>
            <person name="Najjari A."/>
            <person name="Chouchane H."/>
            <person name="Driouich R.C."/>
            <person name="Salah A."/>
            <person name="Naili F."/>
            <person name="Mosbah A."/>
            <person name="Souissi Y."/>
            <person name="Raddadi N."/>
            <person name="Ouzari H.I."/>
            <person name="Fava F."/>
            <person name="Cherif A."/>
        </authorList>
    </citation>
    <scope>NUCLEOTIDE SEQUENCE [LARGE SCALE GENOMIC DNA]</scope>
    <source>
        <strain evidence="2 3">S211</strain>
    </source>
</reference>
<sequence length="87" mass="9478">MSAQASRVVYLPLQCPGWTQICARPQIKCGSEPARDSGGAACIDVEWADVIASRLAPTGTDGNRKTPDTSCQHHPLQRNPRVYCRVL</sequence>
<protein>
    <submittedName>
        <fullName evidence="2">Uncharacterized protein</fullName>
    </submittedName>
</protein>
<name>A0ABN5JU51_9PSED</name>